<gene>
    <name evidence="25" type="ORF">GCM10025875_25160</name>
</gene>
<reference evidence="25" key="1">
    <citation type="journal article" date="2014" name="Int. J. Syst. Evol. Microbiol.">
        <title>Complete genome sequence of Corynebacterium casei LMG S-19264T (=DSM 44701T), isolated from a smear-ripened cheese.</title>
        <authorList>
            <consortium name="US DOE Joint Genome Institute (JGI-PGF)"/>
            <person name="Walter F."/>
            <person name="Albersmeier A."/>
            <person name="Kalinowski J."/>
            <person name="Ruckert C."/>
        </authorList>
    </citation>
    <scope>NUCLEOTIDE SEQUENCE</scope>
    <source>
        <strain evidence="25">NBRC 112290</strain>
    </source>
</reference>
<dbReference type="PANTHER" id="PTHR42705">
    <property type="entry name" value="BIFUNCTIONAL NON-HOMOLOGOUS END JOINING PROTEIN LIGD"/>
    <property type="match status" value="1"/>
</dbReference>
<dbReference type="GO" id="GO:0003887">
    <property type="term" value="F:DNA-directed DNA polymerase activity"/>
    <property type="evidence" value="ECO:0007669"/>
    <property type="project" value="UniProtKB-KW"/>
</dbReference>
<evidence type="ECO:0000256" key="8">
    <source>
        <dbReference type="ARBA" id="ARBA00022741"/>
    </source>
</evidence>
<evidence type="ECO:0000256" key="20">
    <source>
        <dbReference type="ARBA" id="ARBA00034003"/>
    </source>
</evidence>
<keyword evidence="9" id="KW-0227">DNA damage</keyword>
<feature type="region of interest" description="Disordered" evidence="23">
    <location>
        <begin position="74"/>
        <end position="97"/>
    </location>
</feature>
<keyword evidence="6" id="KW-0540">Nuclease</keyword>
<dbReference type="GO" id="GO:0004527">
    <property type="term" value="F:exonuclease activity"/>
    <property type="evidence" value="ECO:0007669"/>
    <property type="project" value="UniProtKB-KW"/>
</dbReference>
<keyword evidence="16" id="KW-0234">DNA repair</keyword>
<evidence type="ECO:0000256" key="4">
    <source>
        <dbReference type="ARBA" id="ARBA00022679"/>
    </source>
</evidence>
<keyword evidence="26" id="KW-1185">Reference proteome</keyword>
<evidence type="ECO:0000256" key="3">
    <source>
        <dbReference type="ARBA" id="ARBA00022598"/>
    </source>
</evidence>
<keyword evidence="13" id="KW-0239">DNA-directed DNA polymerase</keyword>
<dbReference type="InterPro" id="IPR012340">
    <property type="entry name" value="NA-bd_OB-fold"/>
</dbReference>
<dbReference type="Gene3D" id="3.30.1490.70">
    <property type="match status" value="1"/>
</dbReference>
<dbReference type="GO" id="GO:0006281">
    <property type="term" value="P:DNA repair"/>
    <property type="evidence" value="ECO:0007669"/>
    <property type="project" value="UniProtKB-KW"/>
</dbReference>
<dbReference type="GO" id="GO:0003910">
    <property type="term" value="F:DNA ligase (ATP) activity"/>
    <property type="evidence" value="ECO:0007669"/>
    <property type="project" value="UniProtKB-EC"/>
</dbReference>
<dbReference type="GO" id="GO:0005524">
    <property type="term" value="F:ATP binding"/>
    <property type="evidence" value="ECO:0007669"/>
    <property type="project" value="UniProtKB-KW"/>
</dbReference>
<dbReference type="CDD" id="cd07906">
    <property type="entry name" value="Adenylation_DNA_ligase_LigD_LigC"/>
    <property type="match status" value="1"/>
</dbReference>
<keyword evidence="5" id="KW-0548">Nucleotidyltransferase</keyword>
<dbReference type="SUPFAM" id="SSF50249">
    <property type="entry name" value="Nucleic acid-binding proteins"/>
    <property type="match status" value="1"/>
</dbReference>
<evidence type="ECO:0000313" key="25">
    <source>
        <dbReference type="EMBL" id="GMA32524.1"/>
    </source>
</evidence>
<dbReference type="InterPro" id="IPR012309">
    <property type="entry name" value="DNA_ligase_ATP-dep_C"/>
</dbReference>
<evidence type="ECO:0000256" key="13">
    <source>
        <dbReference type="ARBA" id="ARBA00022932"/>
    </source>
</evidence>
<keyword evidence="7" id="KW-0479">Metal-binding</keyword>
<keyword evidence="17" id="KW-0464">Manganese</keyword>
<dbReference type="Gene3D" id="2.40.50.140">
    <property type="entry name" value="Nucleic acid-binding proteins"/>
    <property type="match status" value="1"/>
</dbReference>
<dbReference type="Pfam" id="PF21686">
    <property type="entry name" value="LigD_Prim-Pol"/>
    <property type="match status" value="1"/>
</dbReference>
<dbReference type="GO" id="GO:0003677">
    <property type="term" value="F:DNA binding"/>
    <property type="evidence" value="ECO:0007669"/>
    <property type="project" value="UniProtKB-KW"/>
</dbReference>
<dbReference type="InterPro" id="IPR014145">
    <property type="entry name" value="LigD_pol_dom"/>
</dbReference>
<comment type="similarity">
    <text evidence="22">In the N-terminal section; belongs to the LigD polymerase family.</text>
</comment>
<comment type="catalytic activity">
    <reaction evidence="20">
        <text>ATP + (deoxyribonucleotide)n-3'-hydroxyl + 5'-phospho-(deoxyribonucleotide)m = (deoxyribonucleotide)n+m + AMP + diphosphate.</text>
        <dbReference type="EC" id="6.5.1.1"/>
    </reaction>
</comment>
<comment type="cofactor">
    <cofactor evidence="1">
        <name>Mn(2+)</name>
        <dbReference type="ChEBI" id="CHEBI:29035"/>
    </cofactor>
</comment>
<dbReference type="PANTHER" id="PTHR42705:SF2">
    <property type="entry name" value="BIFUNCTIONAL NON-HOMOLOGOUS END JOINING PROTEIN LIGD"/>
    <property type="match status" value="1"/>
</dbReference>
<feature type="region of interest" description="Disordered" evidence="23">
    <location>
        <begin position="335"/>
        <end position="359"/>
    </location>
</feature>
<evidence type="ECO:0000256" key="9">
    <source>
        <dbReference type="ARBA" id="ARBA00022763"/>
    </source>
</evidence>
<evidence type="ECO:0000256" key="18">
    <source>
        <dbReference type="ARBA" id="ARBA00023268"/>
    </source>
</evidence>
<evidence type="ECO:0000256" key="15">
    <source>
        <dbReference type="ARBA" id="ARBA00023172"/>
    </source>
</evidence>
<dbReference type="EC" id="6.5.1.1" evidence="2"/>
<evidence type="ECO:0000313" key="26">
    <source>
        <dbReference type="Proteomes" id="UP001157161"/>
    </source>
</evidence>
<keyword evidence="4" id="KW-0808">Transferase</keyword>
<dbReference type="NCBIfam" id="TIGR02779">
    <property type="entry name" value="NHEJ_ligase_lig"/>
    <property type="match status" value="1"/>
</dbReference>
<evidence type="ECO:0000256" key="22">
    <source>
        <dbReference type="ARBA" id="ARBA00049990"/>
    </source>
</evidence>
<keyword evidence="3" id="KW-0436">Ligase</keyword>
<evidence type="ECO:0000256" key="7">
    <source>
        <dbReference type="ARBA" id="ARBA00022723"/>
    </source>
</evidence>
<dbReference type="InterPro" id="IPR052171">
    <property type="entry name" value="NHEJ_LigD"/>
</dbReference>
<evidence type="ECO:0000256" key="14">
    <source>
        <dbReference type="ARBA" id="ARBA00023125"/>
    </source>
</evidence>
<keyword evidence="14" id="KW-0238">DNA-binding</keyword>
<dbReference type="GO" id="GO:0046872">
    <property type="term" value="F:metal ion binding"/>
    <property type="evidence" value="ECO:0007669"/>
    <property type="project" value="UniProtKB-KW"/>
</dbReference>
<dbReference type="Gene3D" id="3.90.920.10">
    <property type="entry name" value="DNA primase, PRIM domain"/>
    <property type="match status" value="1"/>
</dbReference>
<evidence type="ECO:0000256" key="6">
    <source>
        <dbReference type="ARBA" id="ARBA00022722"/>
    </source>
</evidence>
<organism evidence="25 26">
    <name type="scientific">Litorihabitans aurantiacus</name>
    <dbReference type="NCBI Taxonomy" id="1930061"/>
    <lineage>
        <taxon>Bacteria</taxon>
        <taxon>Bacillati</taxon>
        <taxon>Actinomycetota</taxon>
        <taxon>Actinomycetes</taxon>
        <taxon>Micrococcales</taxon>
        <taxon>Beutenbergiaceae</taxon>
        <taxon>Litorihabitans</taxon>
    </lineage>
</organism>
<evidence type="ECO:0000256" key="1">
    <source>
        <dbReference type="ARBA" id="ARBA00001936"/>
    </source>
</evidence>
<keyword evidence="8" id="KW-0547">Nucleotide-binding</keyword>
<name>A0AA37XG67_9MICO</name>
<evidence type="ECO:0000256" key="5">
    <source>
        <dbReference type="ARBA" id="ARBA00022695"/>
    </source>
</evidence>
<dbReference type="EMBL" id="BSUM01000001">
    <property type="protein sequence ID" value="GMA32524.1"/>
    <property type="molecule type" value="Genomic_DNA"/>
</dbReference>
<dbReference type="InterPro" id="IPR014146">
    <property type="entry name" value="LigD_ligase_dom"/>
</dbReference>
<dbReference type="GO" id="GO:0006310">
    <property type="term" value="P:DNA recombination"/>
    <property type="evidence" value="ECO:0007669"/>
    <property type="project" value="UniProtKB-KW"/>
</dbReference>
<protein>
    <recommendedName>
        <fullName evidence="2">DNA ligase (ATP)</fullName>
        <ecNumber evidence="2">6.5.1.1</ecNumber>
    </recommendedName>
    <alternativeName>
        <fullName evidence="19">NHEJ DNA polymerase</fullName>
    </alternativeName>
</protein>
<evidence type="ECO:0000256" key="21">
    <source>
        <dbReference type="ARBA" id="ARBA00049981"/>
    </source>
</evidence>
<keyword evidence="12" id="KW-0067">ATP-binding</keyword>
<evidence type="ECO:0000256" key="10">
    <source>
        <dbReference type="ARBA" id="ARBA00022801"/>
    </source>
</evidence>
<dbReference type="NCBIfam" id="TIGR02778">
    <property type="entry name" value="ligD_pol"/>
    <property type="match status" value="1"/>
</dbReference>
<dbReference type="PROSITE" id="PS50160">
    <property type="entry name" value="DNA_LIGASE_A3"/>
    <property type="match status" value="1"/>
</dbReference>
<dbReference type="InterPro" id="IPR012310">
    <property type="entry name" value="DNA_ligase_ATP-dep_cent"/>
</dbReference>
<dbReference type="Pfam" id="PF04679">
    <property type="entry name" value="DNA_ligase_A_C"/>
    <property type="match status" value="1"/>
</dbReference>
<dbReference type="Pfam" id="PF01068">
    <property type="entry name" value="DNA_ligase_A_M"/>
    <property type="match status" value="1"/>
</dbReference>
<evidence type="ECO:0000259" key="24">
    <source>
        <dbReference type="PROSITE" id="PS50160"/>
    </source>
</evidence>
<accession>A0AA37XG67</accession>
<evidence type="ECO:0000256" key="17">
    <source>
        <dbReference type="ARBA" id="ARBA00023211"/>
    </source>
</evidence>
<evidence type="ECO:0000256" key="11">
    <source>
        <dbReference type="ARBA" id="ARBA00022839"/>
    </source>
</evidence>
<sequence>MPAGAHGAGGAHGAAQAVRVGERTVRLTNPDKVLFPGGGPDGAAPTTKAELVEYYWRIAPVLLPHLAERPVTRKRWPHGTGESGGRPADPFFTKNLDSGTPDWVPRATISHHERVVTYPLATEDAVLVWCAQMASIELHVPQWRLPRAVLEGRRTLVLEDAETRPDRLVVDLDPGPGVGLEECGEVALAARALLDDVGFASVPVTSGSKGLHLYAALEGVSAAAASAFAAELAASLAAQLPRLAIVQMKRQLREGRVFVDHTQNNAAKTTVSPYSVRGRSQPSVAAPRTWAEVEAGGLRQLRMGEVLERAQDGDLFAALLGGGDGEAPPRVPHPPITLTGVSDPAVGARRAPTRAPSPMLATSYDPITHADLLPERWVFEPKWDGYRAIAVVTGAEVRLVGRSGRDLTPEVAELAVRPDALAGHDAVLDAEIVALRDGRPSFHALQDRGTPPRPPLRLVVFDVLRLDDADLTGHPLDARREVLEALDLPVADVGGAGGAGEGGIDEGDAGWLLSPSLPGTLADALAATAAVEGEGVMAKRRDSPYRAGRRSPAWVKVKHHGQARVVVGGWRPGQGRREGGIGSLLLGVRDGDGLRYVGKVGTGFTDAVLDDLLARLEPHRTAAKPFTTPVPAAEARVAVWVAPELEAEVTFDSWTPDGSLRAARWDGWVAD</sequence>
<dbReference type="Proteomes" id="UP001157161">
    <property type="component" value="Unassembled WGS sequence"/>
</dbReference>
<evidence type="ECO:0000256" key="2">
    <source>
        <dbReference type="ARBA" id="ARBA00012727"/>
    </source>
</evidence>
<evidence type="ECO:0000256" key="16">
    <source>
        <dbReference type="ARBA" id="ARBA00023204"/>
    </source>
</evidence>
<dbReference type="SUPFAM" id="SSF56091">
    <property type="entry name" value="DNA ligase/mRNA capping enzyme, catalytic domain"/>
    <property type="match status" value="1"/>
</dbReference>
<dbReference type="AlphaFoldDB" id="A0AA37XG67"/>
<comment type="similarity">
    <text evidence="21">In the C-terminal section; belongs to the ATP-dependent DNA ligase family.</text>
</comment>
<keyword evidence="15" id="KW-0233">DNA recombination</keyword>
<dbReference type="RefSeq" id="WP_284251203.1">
    <property type="nucleotide sequence ID" value="NZ_BSUM01000001.1"/>
</dbReference>
<dbReference type="CDD" id="cd07971">
    <property type="entry name" value="OBF_DNA_ligase_LigD"/>
    <property type="match status" value="1"/>
</dbReference>
<feature type="domain" description="ATP-dependent DNA ligase family profile" evidence="24">
    <location>
        <begin position="458"/>
        <end position="590"/>
    </location>
</feature>
<proteinExistence type="inferred from homology"/>
<keyword evidence="10" id="KW-0378">Hydrolase</keyword>
<reference evidence="25" key="2">
    <citation type="submission" date="2023-02" db="EMBL/GenBank/DDBJ databases">
        <authorList>
            <person name="Sun Q."/>
            <person name="Mori K."/>
        </authorList>
    </citation>
    <scope>NUCLEOTIDE SEQUENCE</scope>
    <source>
        <strain evidence="25">NBRC 112290</strain>
    </source>
</reference>
<dbReference type="Gene3D" id="3.30.470.30">
    <property type="entry name" value="DNA ligase/mRNA capping enzyme"/>
    <property type="match status" value="1"/>
</dbReference>
<keyword evidence="11" id="KW-0269">Exonuclease</keyword>
<comment type="caution">
    <text evidence="25">The sequence shown here is derived from an EMBL/GenBank/DDBJ whole genome shotgun (WGS) entry which is preliminary data.</text>
</comment>
<evidence type="ECO:0000256" key="19">
    <source>
        <dbReference type="ARBA" id="ARBA00029943"/>
    </source>
</evidence>
<keyword evidence="18" id="KW-0511">Multifunctional enzyme</keyword>
<evidence type="ECO:0000256" key="23">
    <source>
        <dbReference type="SAM" id="MobiDB-lite"/>
    </source>
</evidence>
<evidence type="ECO:0000256" key="12">
    <source>
        <dbReference type="ARBA" id="ARBA00022840"/>
    </source>
</evidence>